<organism evidence="3 4">
    <name type="scientific">Vanrija pseudolonga</name>
    <dbReference type="NCBI Taxonomy" id="143232"/>
    <lineage>
        <taxon>Eukaryota</taxon>
        <taxon>Fungi</taxon>
        <taxon>Dikarya</taxon>
        <taxon>Basidiomycota</taxon>
        <taxon>Agaricomycotina</taxon>
        <taxon>Tremellomycetes</taxon>
        <taxon>Trichosporonales</taxon>
        <taxon>Trichosporonaceae</taxon>
        <taxon>Vanrija</taxon>
    </lineage>
</organism>
<evidence type="ECO:0000259" key="2">
    <source>
        <dbReference type="PROSITE" id="PS50174"/>
    </source>
</evidence>
<sequence length="365" mass="38583">MEAAADEAAPRHRGLGFFPEAKVIRDDNPGWRRAGVEQQADAWSQWKDWHTNASGHGGQTRLPPVFVRAEGSYDELGRSVVDGFGVDVDEGEVDADEGKEKGRDVADWYRSLSRASSTPKGISTPQPVTAPKPPDPVPEAAPPPPDKPPPPTAAAAPLRIHSSEWFIRRALASKAKSASGSPAPSAPPPPRSSIGALLNIDAAKPPPAPKPRYVLGPENAGYGRLAALGWAGRGLGKPVEGATPPPVENKRKPVVDADGTVDLTGVPSDSSDEDDDSEPEAPSGPGRTAPIATALKLDRAGLGRKAPPAKVTHSAAEIEAAQRRARRHKAPAAGGEMGKKQKVKWAQRERQERESRKRIAALLNG</sequence>
<dbReference type="InterPro" id="IPR039146">
    <property type="entry name" value="GPANK1"/>
</dbReference>
<evidence type="ECO:0000313" key="4">
    <source>
        <dbReference type="Proteomes" id="UP000827549"/>
    </source>
</evidence>
<reference evidence="3" key="1">
    <citation type="submission" date="2023-10" db="EMBL/GenBank/DDBJ databases">
        <authorList>
            <person name="Noh H."/>
        </authorList>
    </citation>
    <scope>NUCLEOTIDE SEQUENCE</scope>
    <source>
        <strain evidence="3">DUCC4014</strain>
    </source>
</reference>
<dbReference type="GeneID" id="87809039"/>
<feature type="compositionally biased region" description="Acidic residues" evidence="1">
    <location>
        <begin position="270"/>
        <end position="279"/>
    </location>
</feature>
<dbReference type="PANTHER" id="PTHR20923:SF1">
    <property type="entry name" value="G PATCH DOMAIN AND ANKYRIN REPEAT-CONTAINING PROTEIN 1"/>
    <property type="match status" value="1"/>
</dbReference>
<feature type="compositionally biased region" description="Pro residues" evidence="1">
    <location>
        <begin position="128"/>
        <end position="152"/>
    </location>
</feature>
<dbReference type="AlphaFoldDB" id="A0AAF1BJ47"/>
<gene>
    <name evidence="3" type="ORF">LOC62_04G005811</name>
</gene>
<dbReference type="RefSeq" id="XP_062628349.1">
    <property type="nucleotide sequence ID" value="XM_062772365.1"/>
</dbReference>
<feature type="compositionally biased region" description="Polar residues" evidence="1">
    <location>
        <begin position="113"/>
        <end position="126"/>
    </location>
</feature>
<keyword evidence="4" id="KW-1185">Reference proteome</keyword>
<proteinExistence type="predicted"/>
<dbReference type="PROSITE" id="PS50174">
    <property type="entry name" value="G_PATCH"/>
    <property type="match status" value="1"/>
</dbReference>
<feature type="compositionally biased region" description="Basic and acidic residues" evidence="1">
    <location>
        <begin position="346"/>
        <end position="357"/>
    </location>
</feature>
<feature type="region of interest" description="Disordered" evidence="1">
    <location>
        <begin position="171"/>
        <end position="218"/>
    </location>
</feature>
<evidence type="ECO:0000256" key="1">
    <source>
        <dbReference type="SAM" id="MobiDB-lite"/>
    </source>
</evidence>
<feature type="compositionally biased region" description="Low complexity" evidence="1">
    <location>
        <begin position="171"/>
        <end position="183"/>
    </location>
</feature>
<feature type="region of interest" description="Disordered" evidence="1">
    <location>
        <begin position="82"/>
        <end position="159"/>
    </location>
</feature>
<dbReference type="InterPro" id="IPR000467">
    <property type="entry name" value="G_patch_dom"/>
</dbReference>
<dbReference type="PANTHER" id="PTHR20923">
    <property type="entry name" value="BAT4 PROTEIN-RELATED"/>
    <property type="match status" value="1"/>
</dbReference>
<dbReference type="GO" id="GO:0003676">
    <property type="term" value="F:nucleic acid binding"/>
    <property type="evidence" value="ECO:0007669"/>
    <property type="project" value="InterPro"/>
</dbReference>
<feature type="domain" description="G-patch" evidence="2">
    <location>
        <begin position="217"/>
        <end position="245"/>
    </location>
</feature>
<dbReference type="EMBL" id="CP086717">
    <property type="protein sequence ID" value="WOO82317.1"/>
    <property type="molecule type" value="Genomic_DNA"/>
</dbReference>
<feature type="region of interest" description="Disordered" evidence="1">
    <location>
        <begin position="233"/>
        <end position="365"/>
    </location>
</feature>
<name>A0AAF1BJ47_9TREE</name>
<accession>A0AAF1BJ47</accession>
<feature type="compositionally biased region" description="Basic and acidic residues" evidence="1">
    <location>
        <begin position="96"/>
        <end position="107"/>
    </location>
</feature>
<evidence type="ECO:0000313" key="3">
    <source>
        <dbReference type="EMBL" id="WOO82317.1"/>
    </source>
</evidence>
<protein>
    <recommendedName>
        <fullName evidence="2">G-patch domain-containing protein</fullName>
    </recommendedName>
</protein>
<dbReference type="Proteomes" id="UP000827549">
    <property type="component" value="Chromosome 4"/>
</dbReference>